<evidence type="ECO:0000256" key="4">
    <source>
        <dbReference type="ARBA" id="ARBA00022833"/>
    </source>
</evidence>
<comment type="caution">
    <text evidence="10">The sequence shown here is derived from an EMBL/GenBank/DDBJ whole genome shotgun (WGS) entry which is preliminary data.</text>
</comment>
<evidence type="ECO:0000256" key="2">
    <source>
        <dbReference type="ARBA" id="ARBA00022723"/>
    </source>
</evidence>
<keyword evidence="1 10" id="KW-0436">Ligase</keyword>
<proteinExistence type="predicted"/>
<evidence type="ECO:0000313" key="11">
    <source>
        <dbReference type="Proteomes" id="UP000675554"/>
    </source>
</evidence>
<evidence type="ECO:0000256" key="5">
    <source>
        <dbReference type="ARBA" id="ARBA00022840"/>
    </source>
</evidence>
<dbReference type="EC" id="6.1.1.3" evidence="10"/>
<protein>
    <submittedName>
        <fullName evidence="10">Threonine--tRNA ligase</fullName>
        <ecNumber evidence="10">6.1.1.3</ecNumber>
    </submittedName>
</protein>
<dbReference type="PANTHER" id="PTHR11451:SF44">
    <property type="entry name" value="THREONINE--TRNA LIGASE, CHLOROPLASTIC_MITOCHONDRIAL 2"/>
    <property type="match status" value="1"/>
</dbReference>
<dbReference type="AlphaFoldDB" id="A0A8T4J4T6"/>
<evidence type="ECO:0000259" key="9">
    <source>
        <dbReference type="PROSITE" id="PS51880"/>
    </source>
</evidence>
<name>A0A8T4J4T6_9ACTN</name>
<keyword evidence="11" id="KW-1185">Reference proteome</keyword>
<dbReference type="EMBL" id="JAGSMN010001796">
    <property type="protein sequence ID" value="MBR7678748.1"/>
    <property type="molecule type" value="Genomic_DNA"/>
</dbReference>
<feature type="compositionally biased region" description="Basic and acidic residues" evidence="8">
    <location>
        <begin position="138"/>
        <end position="150"/>
    </location>
</feature>
<dbReference type="PANTHER" id="PTHR11451">
    <property type="entry name" value="THREONINE-TRNA LIGASE"/>
    <property type="match status" value="1"/>
</dbReference>
<dbReference type="GO" id="GO:0006435">
    <property type="term" value="P:threonyl-tRNA aminoacylation"/>
    <property type="evidence" value="ECO:0007669"/>
    <property type="project" value="TreeGrafter"/>
</dbReference>
<keyword evidence="3" id="KW-0547">Nucleotide-binding</keyword>
<feature type="domain" description="TGS" evidence="9">
    <location>
        <begin position="1"/>
        <end position="61"/>
    </location>
</feature>
<dbReference type="InterPro" id="IPR004095">
    <property type="entry name" value="TGS"/>
</dbReference>
<dbReference type="Gene3D" id="3.30.980.10">
    <property type="entry name" value="Threonyl-trna Synthetase, Chain A, domain 2"/>
    <property type="match status" value="1"/>
</dbReference>
<dbReference type="InterPro" id="IPR018163">
    <property type="entry name" value="Thr/Ala-tRNA-synth_IIc_edit"/>
</dbReference>
<keyword evidence="5" id="KW-0067">ATP-binding</keyword>
<evidence type="ECO:0000256" key="8">
    <source>
        <dbReference type="SAM" id="MobiDB-lite"/>
    </source>
</evidence>
<feature type="non-terminal residue" evidence="10">
    <location>
        <position position="150"/>
    </location>
</feature>
<dbReference type="GO" id="GO:0005524">
    <property type="term" value="F:ATP binding"/>
    <property type="evidence" value="ECO:0007669"/>
    <property type="project" value="UniProtKB-KW"/>
</dbReference>
<dbReference type="Proteomes" id="UP000675554">
    <property type="component" value="Unassembled WGS sequence"/>
</dbReference>
<reference evidence="10" key="1">
    <citation type="submission" date="2021-04" db="EMBL/GenBank/DDBJ databases">
        <title>Sequencing of actinobacteria type strains.</title>
        <authorList>
            <person name="Nguyen G.-S."/>
            <person name="Wentzel A."/>
        </authorList>
    </citation>
    <scope>NUCLEOTIDE SEQUENCE</scope>
    <source>
        <strain evidence="10">DSM 42095</strain>
    </source>
</reference>
<evidence type="ECO:0000256" key="7">
    <source>
        <dbReference type="ARBA" id="ARBA00023146"/>
    </source>
</evidence>
<keyword evidence="6" id="KW-0648">Protein biosynthesis</keyword>
<evidence type="ECO:0000256" key="6">
    <source>
        <dbReference type="ARBA" id="ARBA00022917"/>
    </source>
</evidence>
<accession>A0A8T4J4T6</accession>
<keyword evidence="2" id="KW-0479">Metal-binding</keyword>
<dbReference type="SUPFAM" id="SSF55186">
    <property type="entry name" value="ThrRS/AlaRS common domain"/>
    <property type="match status" value="1"/>
</dbReference>
<keyword evidence="7" id="KW-0030">Aminoacyl-tRNA synthetase</keyword>
<feature type="region of interest" description="Disordered" evidence="8">
    <location>
        <begin position="128"/>
        <end position="150"/>
    </location>
</feature>
<evidence type="ECO:0000313" key="10">
    <source>
        <dbReference type="EMBL" id="MBR7678748.1"/>
    </source>
</evidence>
<organism evidence="10 11">
    <name type="scientific">Streptomyces daliensis</name>
    <dbReference type="NCBI Taxonomy" id="299421"/>
    <lineage>
        <taxon>Bacteria</taxon>
        <taxon>Bacillati</taxon>
        <taxon>Actinomycetota</taxon>
        <taxon>Actinomycetes</taxon>
        <taxon>Kitasatosporales</taxon>
        <taxon>Streptomycetaceae</taxon>
        <taxon>Streptomyces</taxon>
    </lineage>
</organism>
<dbReference type="PROSITE" id="PS51880">
    <property type="entry name" value="TGS"/>
    <property type="match status" value="1"/>
</dbReference>
<gene>
    <name evidence="10" type="primary">thrS</name>
    <name evidence="10" type="ORF">KDA82_38525</name>
</gene>
<evidence type="ECO:0000256" key="3">
    <source>
        <dbReference type="ARBA" id="ARBA00022741"/>
    </source>
</evidence>
<dbReference type="GO" id="GO:0046872">
    <property type="term" value="F:metal ion binding"/>
    <property type="evidence" value="ECO:0007669"/>
    <property type="project" value="UniProtKB-KW"/>
</dbReference>
<sequence length="150" mass="16753">MSDVRVTIQRDSEREERVVTTGTTAAALFEGERSIVAARVAGELKDLAYEPADGDEIEPVDITSDDGLDILRHSTAHVMAQAVQELFPEAKLGIGPPIKNGFYYDFDVAEPFTPEDLKRIEKKMQQIQKQGQRFSRRVTTDDEARAELAD</sequence>
<dbReference type="FunFam" id="3.30.980.10:FF:000001">
    <property type="entry name" value="Threonine--tRNA ligase"/>
    <property type="match status" value="1"/>
</dbReference>
<keyword evidence="4" id="KW-0862">Zinc</keyword>
<evidence type="ECO:0000256" key="1">
    <source>
        <dbReference type="ARBA" id="ARBA00022598"/>
    </source>
</evidence>
<dbReference type="GO" id="GO:0004829">
    <property type="term" value="F:threonine-tRNA ligase activity"/>
    <property type="evidence" value="ECO:0007669"/>
    <property type="project" value="UniProtKB-EC"/>
</dbReference>